<proteinExistence type="predicted"/>
<evidence type="ECO:0008006" key="4">
    <source>
        <dbReference type="Google" id="ProtNLM"/>
    </source>
</evidence>
<dbReference type="Proteomes" id="UP000199495">
    <property type="component" value="Unassembled WGS sequence"/>
</dbReference>
<reference evidence="2 3" key="1">
    <citation type="submission" date="2016-10" db="EMBL/GenBank/DDBJ databases">
        <authorList>
            <person name="de Groot N.N."/>
        </authorList>
    </citation>
    <scope>NUCLEOTIDE SEQUENCE [LARGE SCALE GENOMIC DNA]</scope>
    <source>
        <strain evidence="2 3">CGMCC 1.10267</strain>
    </source>
</reference>
<evidence type="ECO:0000313" key="2">
    <source>
        <dbReference type="EMBL" id="SDH07033.1"/>
    </source>
</evidence>
<feature type="region of interest" description="Disordered" evidence="1">
    <location>
        <begin position="145"/>
        <end position="277"/>
    </location>
</feature>
<feature type="region of interest" description="Disordered" evidence="1">
    <location>
        <begin position="370"/>
        <end position="407"/>
    </location>
</feature>
<accession>A0A1G7ZE58</accession>
<dbReference type="STRING" id="440168.SAMN04487974_11952"/>
<protein>
    <recommendedName>
        <fullName evidence="4">CheA signal transduction histidine kinase</fullName>
    </recommendedName>
</protein>
<dbReference type="EMBL" id="FNCS01000019">
    <property type="protein sequence ID" value="SDH07033.1"/>
    <property type="molecule type" value="Genomic_DNA"/>
</dbReference>
<feature type="compositionally biased region" description="Basic and acidic residues" evidence="1">
    <location>
        <begin position="370"/>
        <end position="382"/>
    </location>
</feature>
<gene>
    <name evidence="2" type="ORF">SAMN04487974_11952</name>
</gene>
<dbReference type="RefSeq" id="WP_090598833.1">
    <property type="nucleotide sequence ID" value="NZ_FNCS01000019.1"/>
</dbReference>
<feature type="region of interest" description="Disordered" evidence="1">
    <location>
        <begin position="472"/>
        <end position="521"/>
    </location>
</feature>
<dbReference type="AlphaFoldDB" id="A0A1G7ZE58"/>
<keyword evidence="3" id="KW-1185">Reference proteome</keyword>
<dbReference type="OrthoDB" id="8442940at2"/>
<organism evidence="2 3">
    <name type="scientific">Pelagibacterium luteolum</name>
    <dbReference type="NCBI Taxonomy" id="440168"/>
    <lineage>
        <taxon>Bacteria</taxon>
        <taxon>Pseudomonadati</taxon>
        <taxon>Pseudomonadota</taxon>
        <taxon>Alphaproteobacteria</taxon>
        <taxon>Hyphomicrobiales</taxon>
        <taxon>Devosiaceae</taxon>
        <taxon>Pelagibacterium</taxon>
    </lineage>
</organism>
<evidence type="ECO:0000256" key="1">
    <source>
        <dbReference type="SAM" id="MobiDB-lite"/>
    </source>
</evidence>
<sequence length="748" mass="78489">MADYRELLRKALDALPENTGANRRAVYEKARTALVAQLRAIEPPLPAREITTHRLALEDCIREVEHEATEKLLGRFRAVEDAPVEEYAPEPAAPVVEEPAPFERFEPEIEDVAESEDEPAFEPVVIAEEPQQDLSEDADDRIASAEVVDTWPVTEFEPEPRGDENIAEPVADWSPEDTQDAVDANEPVFSEPVVDEPGTDATDMVSSTPEEDRIARLISGEADFGASTADDAPEDTTPKGGDTSYAMGSIEDIIASAERATPKADEPSSMSDDDDHRVIPFVSPARMSDAAETAASEKHFLLSEADASKTSPTPLVDVHGRPLVGATLSAAPGTAMSSVREVDLEPGILNAPEVSDAQVAIDRAIAALDREAQGEHSEDSAKETAAQADAAPAAAETDVPAQDTPSGSGPGALTIFLVISVLLLGGGGVAGFWAWREGYIDLNTVFAQGDTQPATEVAVADPGTDTFEDAVPPAGQTTAPATNTTPDVPATSDGVPATLPGEQTPSTETVTPSTTPTEPEVAFEDRLPAEADTNGAPSEEMLEEPSVALATEGAQSLLLEEQSGQTTGAVPYSGSVEWSRGTDELGNPTIVADASIPARNLDVEVLIRRNADANLPASHLMEVNFTVAETFVGGSIANLPGVLLKDQELVQGQPLTGASARIVGNSFLFALSSASDIDVENNIALLSDRGWLDLAMVYGTGRRAIMTLEKGEEGQAIFEDVMAAWSELDAAAAGGVDSNAAEASDAGA</sequence>
<evidence type="ECO:0000313" key="3">
    <source>
        <dbReference type="Proteomes" id="UP000199495"/>
    </source>
</evidence>
<feature type="compositionally biased region" description="Low complexity" evidence="1">
    <location>
        <begin position="383"/>
        <end position="402"/>
    </location>
</feature>
<feature type="compositionally biased region" description="Polar residues" evidence="1">
    <location>
        <begin position="475"/>
        <end position="486"/>
    </location>
</feature>
<feature type="compositionally biased region" description="Low complexity" evidence="1">
    <location>
        <begin position="504"/>
        <end position="520"/>
    </location>
</feature>
<name>A0A1G7ZE58_9HYPH</name>